<sequence>MQSLVFPWLGGAASLFMLAACAGGATGDGSAPMAAAPPAEARCDAQAAQSFVGQAVTSDTLGRVRAATGAQEVRQLRPDSMITKEFKLGRVNVVVDASQRVVRVYCG</sequence>
<organism evidence="2 3">
    <name type="scientific">Ottowia flava</name>
    <dbReference type="NCBI Taxonomy" id="2675430"/>
    <lineage>
        <taxon>Bacteria</taxon>
        <taxon>Pseudomonadati</taxon>
        <taxon>Pseudomonadota</taxon>
        <taxon>Betaproteobacteria</taxon>
        <taxon>Burkholderiales</taxon>
        <taxon>Comamonadaceae</taxon>
        <taxon>Ottowia</taxon>
    </lineage>
</organism>
<feature type="chain" id="PRO_5045143571" evidence="1">
    <location>
        <begin position="23"/>
        <end position="107"/>
    </location>
</feature>
<evidence type="ECO:0000256" key="1">
    <source>
        <dbReference type="SAM" id="SignalP"/>
    </source>
</evidence>
<proteinExistence type="predicted"/>
<reference evidence="3" key="1">
    <citation type="journal article" date="2019" name="Int. J. Syst. Evol. Microbiol.">
        <title>The Global Catalogue of Microorganisms (GCM) 10K type strain sequencing project: providing services to taxonomists for standard genome sequencing and annotation.</title>
        <authorList>
            <consortium name="The Broad Institute Genomics Platform"/>
            <consortium name="The Broad Institute Genome Sequencing Center for Infectious Disease"/>
            <person name="Wu L."/>
            <person name="Ma J."/>
        </authorList>
    </citation>
    <scope>NUCLEOTIDE SEQUENCE [LARGE SCALE GENOMIC DNA]</scope>
    <source>
        <strain evidence="3">LMG 29247</strain>
    </source>
</reference>
<dbReference type="Proteomes" id="UP001597304">
    <property type="component" value="Unassembled WGS sequence"/>
</dbReference>
<dbReference type="InterPro" id="IPR021719">
    <property type="entry name" value="Prot_inh_I78"/>
</dbReference>
<keyword evidence="1" id="KW-0732">Signal</keyword>
<dbReference type="RefSeq" id="WP_187265603.1">
    <property type="nucleotide sequence ID" value="NZ_JBHUEJ010000015.1"/>
</dbReference>
<name>A0ABW4KPV1_9BURK</name>
<dbReference type="Pfam" id="PF11720">
    <property type="entry name" value="Inhibitor_I78"/>
    <property type="match status" value="1"/>
</dbReference>
<evidence type="ECO:0000313" key="2">
    <source>
        <dbReference type="EMBL" id="MFD1710117.1"/>
    </source>
</evidence>
<gene>
    <name evidence="2" type="ORF">ACFSF0_05845</name>
</gene>
<keyword evidence="3" id="KW-1185">Reference proteome</keyword>
<dbReference type="Gene3D" id="3.30.10.10">
    <property type="entry name" value="Trypsin Inhibitor V, subunit A"/>
    <property type="match status" value="1"/>
</dbReference>
<accession>A0ABW4KPV1</accession>
<dbReference type="EMBL" id="JBHUEJ010000015">
    <property type="protein sequence ID" value="MFD1710117.1"/>
    <property type="molecule type" value="Genomic_DNA"/>
</dbReference>
<feature type="signal peptide" evidence="1">
    <location>
        <begin position="1"/>
        <end position="22"/>
    </location>
</feature>
<comment type="caution">
    <text evidence="2">The sequence shown here is derived from an EMBL/GenBank/DDBJ whole genome shotgun (WGS) entry which is preliminary data.</text>
</comment>
<evidence type="ECO:0000313" key="3">
    <source>
        <dbReference type="Proteomes" id="UP001597304"/>
    </source>
</evidence>
<dbReference type="PANTHER" id="PTHR39600:SF1">
    <property type="entry name" value="PEPTIDASE INHIBITOR I78 FAMILY PROTEIN"/>
    <property type="match status" value="1"/>
</dbReference>
<protein>
    <submittedName>
        <fullName evidence="2">I78 family peptidase inhibitor</fullName>
    </submittedName>
</protein>
<dbReference type="PANTHER" id="PTHR39600">
    <property type="entry name" value="PEPTIDASE INHIBITOR I78 FAMILY PROTEIN"/>
    <property type="match status" value="1"/>
</dbReference>